<dbReference type="Proteomes" id="UP000267029">
    <property type="component" value="Unassembled WGS sequence"/>
</dbReference>
<keyword evidence="3" id="KW-1185">Reference proteome</keyword>
<proteinExistence type="predicted"/>
<dbReference type="WBParaSite" id="MCU_010458-RA">
    <property type="protein sequence ID" value="MCU_010458-RA"/>
    <property type="gene ID" value="MCU_010458"/>
</dbReference>
<evidence type="ECO:0000313" key="3">
    <source>
        <dbReference type="Proteomes" id="UP000267029"/>
    </source>
</evidence>
<organism evidence="4">
    <name type="scientific">Mesocestoides corti</name>
    <name type="common">Flatworm</name>
    <dbReference type="NCBI Taxonomy" id="53468"/>
    <lineage>
        <taxon>Eukaryota</taxon>
        <taxon>Metazoa</taxon>
        <taxon>Spiralia</taxon>
        <taxon>Lophotrochozoa</taxon>
        <taxon>Platyhelminthes</taxon>
        <taxon>Cestoda</taxon>
        <taxon>Eucestoda</taxon>
        <taxon>Cyclophyllidea</taxon>
        <taxon>Mesocestoididae</taxon>
        <taxon>Mesocestoides</taxon>
    </lineage>
</organism>
<feature type="compositionally biased region" description="Gly residues" evidence="1">
    <location>
        <begin position="97"/>
        <end position="108"/>
    </location>
</feature>
<feature type="region of interest" description="Disordered" evidence="1">
    <location>
        <begin position="88"/>
        <end position="108"/>
    </location>
</feature>
<reference evidence="4" key="2">
    <citation type="submission" date="2019-11" db="UniProtKB">
        <authorList>
            <consortium name="WormBaseParasite"/>
        </authorList>
    </citation>
    <scope>IDENTIFICATION</scope>
</reference>
<sequence>MEHQIPSVSSKSGMHSPPTANDHFYVAFKALVDLKKSDVLFPDDIFFLYRGVFITYSSTLVVNTCTLCTTDEEAVGFHFAAQQFPFEGKWGGDESEGGGGGGGGGIRW</sequence>
<gene>
    <name evidence="2" type="ORF">MCOS_LOCUS3209</name>
</gene>
<dbReference type="AlphaFoldDB" id="A0A0R3U8K0"/>
<protein>
    <submittedName>
        <fullName evidence="4">GRAM domain-containing protein</fullName>
    </submittedName>
</protein>
<evidence type="ECO:0000313" key="4">
    <source>
        <dbReference type="WBParaSite" id="MCU_010458-RA"/>
    </source>
</evidence>
<dbReference type="EMBL" id="UXSR01000671">
    <property type="protein sequence ID" value="VDD77206.1"/>
    <property type="molecule type" value="Genomic_DNA"/>
</dbReference>
<reference evidence="2 3" key="1">
    <citation type="submission" date="2018-10" db="EMBL/GenBank/DDBJ databases">
        <authorList>
            <consortium name="Pathogen Informatics"/>
        </authorList>
    </citation>
    <scope>NUCLEOTIDE SEQUENCE [LARGE SCALE GENOMIC DNA]</scope>
</reference>
<evidence type="ECO:0000256" key="1">
    <source>
        <dbReference type="SAM" id="MobiDB-lite"/>
    </source>
</evidence>
<evidence type="ECO:0000313" key="2">
    <source>
        <dbReference type="EMBL" id="VDD77206.1"/>
    </source>
</evidence>
<accession>A0A0R3U8K0</accession>
<name>A0A0R3U8K0_MESCO</name>